<dbReference type="EMBL" id="GL988045">
    <property type="protein sequence ID" value="EGS19082.1"/>
    <property type="molecule type" value="Genomic_DNA"/>
</dbReference>
<reference evidence="3 4" key="1">
    <citation type="journal article" date="2011" name="Cell">
        <title>Insight into structure and assembly of the nuclear pore complex by utilizing the genome of a eukaryotic thermophile.</title>
        <authorList>
            <person name="Amlacher S."/>
            <person name="Sarges P."/>
            <person name="Flemming D."/>
            <person name="van Noort V."/>
            <person name="Kunze R."/>
            <person name="Devos D.P."/>
            <person name="Arumugam M."/>
            <person name="Bork P."/>
            <person name="Hurt E."/>
        </authorList>
    </citation>
    <scope>NUCLEOTIDE SEQUENCE [LARGE SCALE GENOMIC DNA]</scope>
    <source>
        <strain evidence="4">DSM 1495 / CBS 144.50 / IMI 039719</strain>
    </source>
</reference>
<evidence type="ECO:0000256" key="1">
    <source>
        <dbReference type="SAM" id="Coils"/>
    </source>
</evidence>
<dbReference type="OMA" id="QRIMSNH"/>
<evidence type="ECO:0000313" key="3">
    <source>
        <dbReference type="EMBL" id="EGS19082.1"/>
    </source>
</evidence>
<gene>
    <name evidence="3" type="ORF">CTHT_0057040</name>
</gene>
<proteinExistence type="predicted"/>
<feature type="coiled-coil region" evidence="1">
    <location>
        <begin position="27"/>
        <end position="57"/>
    </location>
</feature>
<dbReference type="eggNOG" id="ENOG502RJBD">
    <property type="taxonomic scope" value="Eukaryota"/>
</dbReference>
<accession>G0SCF6</accession>
<dbReference type="KEGG" id="cthr:CTHT_0057040"/>
<dbReference type="AlphaFoldDB" id="G0SCF6"/>
<evidence type="ECO:0000313" key="4">
    <source>
        <dbReference type="Proteomes" id="UP000008066"/>
    </source>
</evidence>
<keyword evidence="4" id="KW-1185">Reference proteome</keyword>
<dbReference type="GeneID" id="18259742"/>
<sequence>MAPTANTKQRRGRGAATTADSDSDIEYQAYNGRLREASAARARLKKAQENRNQKRAALSAAHSAAIARVEARLRSSIAKHHALRSAIILSHLNRLREALQRRDSILTQIANKVAAQRRRMLNLGIQLSTLYEGRKEDIKGLIAELNGEKDPDTEEQELIRG</sequence>
<keyword evidence="1" id="KW-0175">Coiled coil</keyword>
<dbReference type="OrthoDB" id="4581586at2759"/>
<evidence type="ECO:0000256" key="2">
    <source>
        <dbReference type="SAM" id="MobiDB-lite"/>
    </source>
</evidence>
<dbReference type="Proteomes" id="UP000008066">
    <property type="component" value="Unassembled WGS sequence"/>
</dbReference>
<dbReference type="HOGENOM" id="CLU_1563309_0_0_1"/>
<organism evidence="4">
    <name type="scientific">Chaetomium thermophilum (strain DSM 1495 / CBS 144.50 / IMI 039719)</name>
    <name type="common">Thermochaetoides thermophila</name>
    <dbReference type="NCBI Taxonomy" id="759272"/>
    <lineage>
        <taxon>Eukaryota</taxon>
        <taxon>Fungi</taxon>
        <taxon>Dikarya</taxon>
        <taxon>Ascomycota</taxon>
        <taxon>Pezizomycotina</taxon>
        <taxon>Sordariomycetes</taxon>
        <taxon>Sordariomycetidae</taxon>
        <taxon>Sordariales</taxon>
        <taxon>Chaetomiaceae</taxon>
        <taxon>Thermochaetoides</taxon>
    </lineage>
</organism>
<dbReference type="RefSeq" id="XP_006696027.1">
    <property type="nucleotide sequence ID" value="XM_006695964.1"/>
</dbReference>
<name>G0SCF6_CHATD</name>
<feature type="region of interest" description="Disordered" evidence="2">
    <location>
        <begin position="1"/>
        <end position="22"/>
    </location>
</feature>
<protein>
    <submittedName>
        <fullName evidence="3">Uncharacterized protein</fullName>
    </submittedName>
</protein>